<dbReference type="RefSeq" id="WP_237606979.1">
    <property type="nucleotide sequence ID" value="NZ_JAIRBB010000002.1"/>
</dbReference>
<evidence type="ECO:0000256" key="8">
    <source>
        <dbReference type="ARBA" id="ARBA00023004"/>
    </source>
</evidence>
<accession>A0A9X1U5K1</accession>
<organism evidence="14 15">
    <name type="scientific">Aequorivita xiaoshiensis</name>
    <dbReference type="NCBI Taxonomy" id="2874476"/>
    <lineage>
        <taxon>Bacteria</taxon>
        <taxon>Pseudomonadati</taxon>
        <taxon>Bacteroidota</taxon>
        <taxon>Flavobacteriia</taxon>
        <taxon>Flavobacteriales</taxon>
        <taxon>Flavobacteriaceae</taxon>
        <taxon>Aequorivita</taxon>
    </lineage>
</organism>
<evidence type="ECO:0000259" key="13">
    <source>
        <dbReference type="Pfam" id="PF00487"/>
    </source>
</evidence>
<evidence type="ECO:0000313" key="14">
    <source>
        <dbReference type="EMBL" id="MCG2430272.1"/>
    </source>
</evidence>
<name>A0A9X1U5K1_9FLAO</name>
<dbReference type="PANTHER" id="PTHR11351:SF31">
    <property type="entry name" value="DESATURASE 1, ISOFORM A-RELATED"/>
    <property type="match status" value="1"/>
</dbReference>
<evidence type="ECO:0000256" key="3">
    <source>
        <dbReference type="ARBA" id="ARBA00022516"/>
    </source>
</evidence>
<dbReference type="GO" id="GO:0006633">
    <property type="term" value="P:fatty acid biosynthetic process"/>
    <property type="evidence" value="ECO:0007669"/>
    <property type="project" value="UniProtKB-KW"/>
</dbReference>
<feature type="domain" description="Fatty acid desaturase" evidence="13">
    <location>
        <begin position="4"/>
        <end position="229"/>
    </location>
</feature>
<dbReference type="Proteomes" id="UP001139462">
    <property type="component" value="Unassembled WGS sequence"/>
</dbReference>
<keyword evidence="6 12" id="KW-1133">Transmembrane helix</keyword>
<keyword evidence="15" id="KW-1185">Reference proteome</keyword>
<proteinExistence type="inferred from homology"/>
<dbReference type="EMBL" id="JAIRBB010000002">
    <property type="protein sequence ID" value="MCG2430272.1"/>
    <property type="molecule type" value="Genomic_DNA"/>
</dbReference>
<evidence type="ECO:0000256" key="2">
    <source>
        <dbReference type="ARBA" id="ARBA00008749"/>
    </source>
</evidence>
<evidence type="ECO:0000256" key="12">
    <source>
        <dbReference type="SAM" id="Phobius"/>
    </source>
</evidence>
<evidence type="ECO:0000256" key="10">
    <source>
        <dbReference type="ARBA" id="ARBA00023136"/>
    </source>
</evidence>
<evidence type="ECO:0000256" key="6">
    <source>
        <dbReference type="ARBA" id="ARBA00022989"/>
    </source>
</evidence>
<keyword evidence="9" id="KW-0443">Lipid metabolism</keyword>
<keyword evidence="11" id="KW-0275">Fatty acid biosynthesis</keyword>
<keyword evidence="8" id="KW-0408">Iron</keyword>
<dbReference type="AlphaFoldDB" id="A0A9X1U5K1"/>
<keyword evidence="7" id="KW-0560">Oxidoreductase</keyword>
<keyword evidence="10 12" id="KW-0472">Membrane</keyword>
<feature type="transmembrane region" description="Helical" evidence="12">
    <location>
        <begin position="6"/>
        <end position="26"/>
    </location>
</feature>
<comment type="caution">
    <text evidence="14">The sequence shown here is derived from an EMBL/GenBank/DDBJ whole genome shotgun (WGS) entry which is preliminary data.</text>
</comment>
<protein>
    <submittedName>
        <fullName evidence="14">Acyl-CoA desaturase</fullName>
    </submittedName>
</protein>
<keyword evidence="3" id="KW-0444">Lipid biosynthesis</keyword>
<feature type="transmembrane region" description="Helical" evidence="12">
    <location>
        <begin position="131"/>
        <end position="151"/>
    </location>
</feature>
<keyword evidence="5" id="KW-0276">Fatty acid metabolism</keyword>
<dbReference type="InterPro" id="IPR015876">
    <property type="entry name" value="Acyl-CoA_DS"/>
</dbReference>
<dbReference type="CDD" id="cd03505">
    <property type="entry name" value="Delta9-FADS-like"/>
    <property type="match status" value="1"/>
</dbReference>
<evidence type="ECO:0000313" key="15">
    <source>
        <dbReference type="Proteomes" id="UP001139462"/>
    </source>
</evidence>
<gene>
    <name evidence="14" type="ORF">K8344_03995</name>
</gene>
<dbReference type="Pfam" id="PF00487">
    <property type="entry name" value="FA_desaturase"/>
    <property type="match status" value="1"/>
</dbReference>
<feature type="transmembrane region" description="Helical" evidence="12">
    <location>
        <begin position="157"/>
        <end position="178"/>
    </location>
</feature>
<sequence>MTILIFIVVLWYGGLFFQTFFLHRYAAHQSFTMSKLNERITFVLTWFFQGSNYLSAYGYGVMHRMHHAYADTEEDPHSPKYDASVFSMMWRTKNIYADINEKRIEVDEKFTKNVPQWEGFDSFASSYFSRILWSILYFTFFFFCATAWWQWLFFPVALFMAPIHGVIINWYAHIYGYVNFKTKDTSKNLLPFDFLMMGEGYHNNHHKHASRANFGGVRWHEVDVTYKIMQGLDALGFIKIKPITQTVRREV</sequence>
<dbReference type="GO" id="GO:0016020">
    <property type="term" value="C:membrane"/>
    <property type="evidence" value="ECO:0007669"/>
    <property type="project" value="UniProtKB-SubCell"/>
</dbReference>
<evidence type="ECO:0000256" key="9">
    <source>
        <dbReference type="ARBA" id="ARBA00023098"/>
    </source>
</evidence>
<dbReference type="PANTHER" id="PTHR11351">
    <property type="entry name" value="ACYL-COA DESATURASE"/>
    <property type="match status" value="1"/>
</dbReference>
<evidence type="ECO:0000256" key="5">
    <source>
        <dbReference type="ARBA" id="ARBA00022832"/>
    </source>
</evidence>
<comment type="similarity">
    <text evidence="2">Belongs to the fatty acid desaturase type 2 family.</text>
</comment>
<evidence type="ECO:0000256" key="11">
    <source>
        <dbReference type="ARBA" id="ARBA00023160"/>
    </source>
</evidence>
<keyword evidence="4 12" id="KW-0812">Transmembrane</keyword>
<evidence type="ECO:0000256" key="1">
    <source>
        <dbReference type="ARBA" id="ARBA00004141"/>
    </source>
</evidence>
<dbReference type="GO" id="GO:0016717">
    <property type="term" value="F:oxidoreductase activity, acting on paired donors, with oxidation of a pair of donors resulting in the reduction of molecular oxygen to two molecules of water"/>
    <property type="evidence" value="ECO:0007669"/>
    <property type="project" value="InterPro"/>
</dbReference>
<evidence type="ECO:0000256" key="4">
    <source>
        <dbReference type="ARBA" id="ARBA00022692"/>
    </source>
</evidence>
<reference evidence="14" key="1">
    <citation type="submission" date="2021-09" db="EMBL/GenBank/DDBJ databases">
        <title>Genome of Aequorivita sp. strain F64183.</title>
        <authorList>
            <person name="Wang Y."/>
        </authorList>
    </citation>
    <scope>NUCLEOTIDE SEQUENCE</scope>
    <source>
        <strain evidence="14">F64183</strain>
    </source>
</reference>
<comment type="subcellular location">
    <subcellularLocation>
        <location evidence="1">Membrane</location>
        <topology evidence="1">Multi-pass membrane protein</topology>
    </subcellularLocation>
</comment>
<dbReference type="InterPro" id="IPR005804">
    <property type="entry name" value="FA_desaturase_dom"/>
</dbReference>
<evidence type="ECO:0000256" key="7">
    <source>
        <dbReference type="ARBA" id="ARBA00023002"/>
    </source>
</evidence>